<reference evidence="1" key="1">
    <citation type="submission" date="2022-08" db="EMBL/GenBank/DDBJ databases">
        <authorList>
            <person name="Kallberg Y."/>
            <person name="Tangrot J."/>
            <person name="Rosling A."/>
        </authorList>
    </citation>
    <scope>NUCLEOTIDE SEQUENCE</scope>
    <source>
        <strain evidence="1">Wild A</strain>
    </source>
</reference>
<evidence type="ECO:0000313" key="2">
    <source>
        <dbReference type="Proteomes" id="UP001153678"/>
    </source>
</evidence>
<protein>
    <submittedName>
        <fullName evidence="1">9420_t:CDS:1</fullName>
    </submittedName>
</protein>
<dbReference type="AlphaFoldDB" id="A0A9W4WWP9"/>
<dbReference type="Proteomes" id="UP001153678">
    <property type="component" value="Unassembled WGS sequence"/>
</dbReference>
<proteinExistence type="predicted"/>
<name>A0A9W4WWP9_9GLOM</name>
<organism evidence="1 2">
    <name type="scientific">Funneliformis geosporum</name>
    <dbReference type="NCBI Taxonomy" id="1117311"/>
    <lineage>
        <taxon>Eukaryota</taxon>
        <taxon>Fungi</taxon>
        <taxon>Fungi incertae sedis</taxon>
        <taxon>Mucoromycota</taxon>
        <taxon>Glomeromycotina</taxon>
        <taxon>Glomeromycetes</taxon>
        <taxon>Glomerales</taxon>
        <taxon>Glomeraceae</taxon>
        <taxon>Funneliformis</taxon>
    </lineage>
</organism>
<dbReference type="EMBL" id="CAMKVN010008226">
    <property type="protein sequence ID" value="CAI2192308.1"/>
    <property type="molecule type" value="Genomic_DNA"/>
</dbReference>
<gene>
    <name evidence="1" type="ORF">FWILDA_LOCUS15513</name>
</gene>
<accession>A0A9W4WWP9</accession>
<comment type="caution">
    <text evidence="1">The sequence shown here is derived from an EMBL/GenBank/DDBJ whole genome shotgun (WGS) entry which is preliminary data.</text>
</comment>
<keyword evidence="2" id="KW-1185">Reference proteome</keyword>
<evidence type="ECO:0000313" key="1">
    <source>
        <dbReference type="EMBL" id="CAI2192308.1"/>
    </source>
</evidence>
<sequence length="70" mass="7778">MSNLSPEEIEALNPADFINNLNSKKNELFLSDNHINAFAIADKNELNDNNCGYLTASGIFTSLKMLCDVR</sequence>